<sequence length="170" mass="20130">MKNNTVKIKIPRSFCYPPFYHEGDMLPIDIKTQNSFPFFYDILYLCHNDQIATWPWQDTGYVKAKFDHWKEISPQLKDAFHNRKGNNVQAIIILALANYIDLLFWIEGRPVPTLDQSLYREMISLSLVPVNASDRVRYICHKPVHHVSFIQLNALYDELMKKYIAKKIRK</sequence>
<evidence type="ECO:0000313" key="2">
    <source>
        <dbReference type="EMBL" id="MFD2616645.1"/>
    </source>
</evidence>
<feature type="domain" description="YpoC-like" evidence="1">
    <location>
        <begin position="61"/>
        <end position="170"/>
    </location>
</feature>
<protein>
    <submittedName>
        <fullName evidence="2">YpoC family protein</fullName>
    </submittedName>
</protein>
<name>A0ABW5PP50_9BACI</name>
<keyword evidence="3" id="KW-1185">Reference proteome</keyword>
<proteinExistence type="predicted"/>
<accession>A0ABW5PP50</accession>
<dbReference type="RefSeq" id="WP_141189489.1">
    <property type="nucleotide sequence ID" value="NZ_JBHUMR010000008.1"/>
</dbReference>
<dbReference type="InterPro" id="IPR048427">
    <property type="entry name" value="YpoC"/>
</dbReference>
<gene>
    <name evidence="2" type="ORF">ACFSTF_04895</name>
</gene>
<dbReference type="EMBL" id="JBHUMR010000008">
    <property type="protein sequence ID" value="MFD2616645.1"/>
    <property type="molecule type" value="Genomic_DNA"/>
</dbReference>
<organism evidence="2 3">
    <name type="scientific">Terrilactibacillus laevilacticus</name>
    <dbReference type="NCBI Taxonomy" id="1380157"/>
    <lineage>
        <taxon>Bacteria</taxon>
        <taxon>Bacillati</taxon>
        <taxon>Bacillota</taxon>
        <taxon>Bacilli</taxon>
        <taxon>Bacillales</taxon>
        <taxon>Bacillaceae</taxon>
        <taxon>Terrilactibacillus</taxon>
    </lineage>
</organism>
<dbReference type="Pfam" id="PF21747">
    <property type="entry name" value="YpoC"/>
    <property type="match status" value="1"/>
</dbReference>
<dbReference type="Proteomes" id="UP001597458">
    <property type="component" value="Unassembled WGS sequence"/>
</dbReference>
<comment type="caution">
    <text evidence="2">The sequence shown here is derived from an EMBL/GenBank/DDBJ whole genome shotgun (WGS) entry which is preliminary data.</text>
</comment>
<evidence type="ECO:0000313" key="3">
    <source>
        <dbReference type="Proteomes" id="UP001597458"/>
    </source>
</evidence>
<reference evidence="3" key="1">
    <citation type="journal article" date="2019" name="Int. J. Syst. Evol. Microbiol.">
        <title>The Global Catalogue of Microorganisms (GCM) 10K type strain sequencing project: providing services to taxonomists for standard genome sequencing and annotation.</title>
        <authorList>
            <consortium name="The Broad Institute Genomics Platform"/>
            <consortium name="The Broad Institute Genome Sequencing Center for Infectious Disease"/>
            <person name="Wu L."/>
            <person name="Ma J."/>
        </authorList>
    </citation>
    <scope>NUCLEOTIDE SEQUENCE [LARGE SCALE GENOMIC DNA]</scope>
    <source>
        <strain evidence="3">TISTR 2241</strain>
    </source>
</reference>
<evidence type="ECO:0000259" key="1">
    <source>
        <dbReference type="Pfam" id="PF21747"/>
    </source>
</evidence>